<sequence>MIGIEHWIAGERRASAAADRLPVSDPATGTVYAECPRGHSQDAEAAVAAAEAAFPVWSVLKPSERARWLNRLADAIEARSKAFTACESRDTGKPLALVRDIEVPRAVANFRFFAAQCLNAPDHAFHDEAGLNYTRHAPLGTVAVISPWNLPLYLLSWKLAPALAAGNCVIAKPSEITPMSAELLAEVAHSIGFPAGVLNLLQGAGDTVGAALVAHPRVRAVSFTGSTRVGHTIAAECARQFKKVTLEMGGKNPAVVFDDAPEHTPAALLRAAFQNSGQICLCASRILVQRGRYEQVKAALVRDAAALRVGPPSDSASQLGPMMSKAHFDKVMAYIALAREEGGRILCGGEAVERDGGWYIAPTLIEGLPMSARSCREEIFGPVVSLHPFEDERDALALANDSEYGLAASVWTRDLGRARRMADGLQTGIVWINTWMQRDLRTPFGGMKQSGFGREGGLEALLFFTEPKTVCIGTD</sequence>
<dbReference type="SUPFAM" id="SSF53720">
    <property type="entry name" value="ALDH-like"/>
    <property type="match status" value="1"/>
</dbReference>
<dbReference type="Gene3D" id="3.40.309.10">
    <property type="entry name" value="Aldehyde Dehydrogenase, Chain A, domain 2"/>
    <property type="match status" value="1"/>
</dbReference>
<evidence type="ECO:0000256" key="5">
    <source>
        <dbReference type="RuleBase" id="RU003345"/>
    </source>
</evidence>
<reference evidence="7" key="2">
    <citation type="submission" date="2020-09" db="EMBL/GenBank/DDBJ databases">
        <authorList>
            <person name="Sun Q."/>
            <person name="Zhou Y."/>
        </authorList>
    </citation>
    <scope>NUCLEOTIDE SEQUENCE</scope>
    <source>
        <strain evidence="7">CGMCC 1.12726</strain>
    </source>
</reference>
<name>A0A917FIL5_9GAMM</name>
<keyword evidence="2 5" id="KW-0560">Oxidoreductase</keyword>
<organism evidence="7 8">
    <name type="scientific">Arenimonas maotaiensis</name>
    <dbReference type="NCBI Taxonomy" id="1446479"/>
    <lineage>
        <taxon>Bacteria</taxon>
        <taxon>Pseudomonadati</taxon>
        <taxon>Pseudomonadota</taxon>
        <taxon>Gammaproteobacteria</taxon>
        <taxon>Lysobacterales</taxon>
        <taxon>Lysobacteraceae</taxon>
        <taxon>Arenimonas</taxon>
    </lineage>
</organism>
<dbReference type="RefSeq" id="WP_188446627.1">
    <property type="nucleotide sequence ID" value="NZ_BMFO01000001.1"/>
</dbReference>
<feature type="active site" evidence="4">
    <location>
        <position position="247"/>
    </location>
</feature>
<evidence type="ECO:0000256" key="2">
    <source>
        <dbReference type="ARBA" id="ARBA00023002"/>
    </source>
</evidence>
<dbReference type="PROSITE" id="PS00687">
    <property type="entry name" value="ALDEHYDE_DEHYDR_GLU"/>
    <property type="match status" value="1"/>
</dbReference>
<dbReference type="InterPro" id="IPR016161">
    <property type="entry name" value="Ald_DH/histidinol_DH"/>
</dbReference>
<evidence type="ECO:0000256" key="4">
    <source>
        <dbReference type="PROSITE-ProRule" id="PRU10007"/>
    </source>
</evidence>
<evidence type="ECO:0000313" key="8">
    <source>
        <dbReference type="Proteomes" id="UP000632858"/>
    </source>
</evidence>
<dbReference type="FunFam" id="3.40.309.10:FF:000012">
    <property type="entry name" value="Betaine aldehyde dehydrogenase"/>
    <property type="match status" value="1"/>
</dbReference>
<reference evidence="7" key="1">
    <citation type="journal article" date="2014" name="Int. J. Syst. Evol. Microbiol.">
        <title>Complete genome sequence of Corynebacterium casei LMG S-19264T (=DSM 44701T), isolated from a smear-ripened cheese.</title>
        <authorList>
            <consortium name="US DOE Joint Genome Institute (JGI-PGF)"/>
            <person name="Walter F."/>
            <person name="Albersmeier A."/>
            <person name="Kalinowski J."/>
            <person name="Ruckert C."/>
        </authorList>
    </citation>
    <scope>NUCLEOTIDE SEQUENCE</scope>
    <source>
        <strain evidence="7">CGMCC 1.12726</strain>
    </source>
</reference>
<dbReference type="FunFam" id="3.40.605.10:FF:000001">
    <property type="entry name" value="Aldehyde dehydrogenase 1"/>
    <property type="match status" value="1"/>
</dbReference>
<feature type="domain" description="Aldehyde dehydrogenase" evidence="6">
    <location>
        <begin position="18"/>
        <end position="470"/>
    </location>
</feature>
<evidence type="ECO:0000256" key="1">
    <source>
        <dbReference type="ARBA" id="ARBA00009986"/>
    </source>
</evidence>
<comment type="similarity">
    <text evidence="1 5">Belongs to the aldehyde dehydrogenase family.</text>
</comment>
<dbReference type="InterPro" id="IPR016162">
    <property type="entry name" value="Ald_DH_N"/>
</dbReference>
<evidence type="ECO:0000313" key="7">
    <source>
        <dbReference type="EMBL" id="GGF82748.1"/>
    </source>
</evidence>
<evidence type="ECO:0000259" key="6">
    <source>
        <dbReference type="Pfam" id="PF00171"/>
    </source>
</evidence>
<accession>A0A917FIL5</accession>
<dbReference type="PANTHER" id="PTHR43720">
    <property type="entry name" value="2-AMINOMUCONIC SEMIALDEHYDE DEHYDROGENASE"/>
    <property type="match status" value="1"/>
</dbReference>
<dbReference type="CDD" id="cd07093">
    <property type="entry name" value="ALDH_F8_HMSADH"/>
    <property type="match status" value="1"/>
</dbReference>
<keyword evidence="8" id="KW-1185">Reference proteome</keyword>
<evidence type="ECO:0000256" key="3">
    <source>
        <dbReference type="ARBA" id="ARBA00023027"/>
    </source>
</evidence>
<dbReference type="AlphaFoldDB" id="A0A917FIL5"/>
<dbReference type="InterPro" id="IPR016160">
    <property type="entry name" value="Ald_DH_CS_CYS"/>
</dbReference>
<dbReference type="EMBL" id="BMFO01000001">
    <property type="protein sequence ID" value="GGF82748.1"/>
    <property type="molecule type" value="Genomic_DNA"/>
</dbReference>
<dbReference type="PANTHER" id="PTHR43720:SF2">
    <property type="entry name" value="2-AMINOMUCONIC SEMIALDEHYDE DEHYDROGENASE"/>
    <property type="match status" value="1"/>
</dbReference>
<gene>
    <name evidence="7" type="primary">hpcE</name>
    <name evidence="7" type="ORF">GCM10010960_01070</name>
</gene>
<dbReference type="Pfam" id="PF00171">
    <property type="entry name" value="Aldedh"/>
    <property type="match status" value="1"/>
</dbReference>
<protein>
    <submittedName>
        <fullName evidence="7">5-carboxymethyl-2-hydroxymuconate semialdehyde dehydrogenase</fullName>
    </submittedName>
</protein>
<comment type="caution">
    <text evidence="7">The sequence shown here is derived from an EMBL/GenBank/DDBJ whole genome shotgun (WGS) entry which is preliminary data.</text>
</comment>
<keyword evidence="3" id="KW-0520">NAD</keyword>
<dbReference type="InterPro" id="IPR029510">
    <property type="entry name" value="Ald_DH_CS_GLU"/>
</dbReference>
<dbReference type="Proteomes" id="UP000632858">
    <property type="component" value="Unassembled WGS sequence"/>
</dbReference>
<proteinExistence type="inferred from homology"/>
<dbReference type="InterPro" id="IPR016163">
    <property type="entry name" value="Ald_DH_C"/>
</dbReference>
<dbReference type="PROSITE" id="PS00070">
    <property type="entry name" value="ALDEHYDE_DEHYDR_CYS"/>
    <property type="match status" value="1"/>
</dbReference>
<dbReference type="GO" id="GO:0004030">
    <property type="term" value="F:aldehyde dehydrogenase [NAD(P)+] activity"/>
    <property type="evidence" value="ECO:0007669"/>
    <property type="project" value="UniProtKB-ARBA"/>
</dbReference>
<dbReference type="InterPro" id="IPR015590">
    <property type="entry name" value="Aldehyde_DH_dom"/>
</dbReference>
<dbReference type="Gene3D" id="3.40.605.10">
    <property type="entry name" value="Aldehyde Dehydrogenase, Chain A, domain 1"/>
    <property type="match status" value="1"/>
</dbReference>